<comment type="catalytic activity">
    <reaction evidence="4">
        <text>N(6)-[(R)-lipoyl]-L-lysyl-[protein] + 3-methyl-2-oxobutanoate + H(+) = N(6)-[(R)-S(8)-2-methylpropanoyldihydrolipoyl]-L-lysyl-[protein] + CO2</text>
        <dbReference type="Rhea" id="RHEA:13457"/>
        <dbReference type="Rhea" id="RHEA-COMP:10474"/>
        <dbReference type="Rhea" id="RHEA-COMP:10497"/>
        <dbReference type="ChEBI" id="CHEBI:11851"/>
        <dbReference type="ChEBI" id="CHEBI:15378"/>
        <dbReference type="ChEBI" id="CHEBI:16526"/>
        <dbReference type="ChEBI" id="CHEBI:83099"/>
        <dbReference type="ChEBI" id="CHEBI:83142"/>
        <dbReference type="EC" id="1.2.4.4"/>
    </reaction>
</comment>
<protein>
    <recommendedName>
        <fullName evidence="4">2-oxoisovalerate dehydrogenase subunit alpha</fullName>
        <ecNumber evidence="4">1.2.4.4</ecNumber>
    </recommendedName>
    <alternativeName>
        <fullName evidence="4">Branched-chain alpha-keto acid dehydrogenase E1 component alpha chain</fullName>
    </alternativeName>
</protein>
<proteinExistence type="inferred from homology"/>
<evidence type="ECO:0000313" key="7">
    <source>
        <dbReference type="EMBL" id="CDX58840.1"/>
    </source>
</evidence>
<sequence length="123" mass="13807">MQCTGDEAIACAFQSALSKGNVNFPTYRQQGLLIAQGRPAVDMMCQILSNQKDRMKGRQLPVFYSAREAGFFDIRQSRHPVHPGGRLGHGIGHPQGADDRSRLDRRRRFRRPSRPARHAVVAP</sequence>
<dbReference type="InterPro" id="IPR001017">
    <property type="entry name" value="DH_E1"/>
</dbReference>
<evidence type="ECO:0000256" key="4">
    <source>
        <dbReference type="RuleBase" id="RU365014"/>
    </source>
</evidence>
<dbReference type="GO" id="GO:0003863">
    <property type="term" value="F:branched-chain 2-oxo acid dehydrogenase activity"/>
    <property type="evidence" value="ECO:0007669"/>
    <property type="project" value="UniProtKB-EC"/>
</dbReference>
<evidence type="ECO:0000256" key="3">
    <source>
        <dbReference type="ARBA" id="ARBA00023052"/>
    </source>
</evidence>
<evidence type="ECO:0000256" key="2">
    <source>
        <dbReference type="ARBA" id="ARBA00023002"/>
    </source>
</evidence>
<comment type="cofactor">
    <cofactor evidence="1 4">
        <name>thiamine diphosphate</name>
        <dbReference type="ChEBI" id="CHEBI:58937"/>
    </cofactor>
</comment>
<dbReference type="Proteomes" id="UP000182888">
    <property type="component" value="Unassembled WGS sequence"/>
</dbReference>
<organism evidence="7 8">
    <name type="scientific">Mesorhizobium plurifarium</name>
    <dbReference type="NCBI Taxonomy" id="69974"/>
    <lineage>
        <taxon>Bacteria</taxon>
        <taxon>Pseudomonadati</taxon>
        <taxon>Pseudomonadota</taxon>
        <taxon>Alphaproteobacteria</taxon>
        <taxon>Hyphomicrobiales</taxon>
        <taxon>Phyllobacteriaceae</taxon>
        <taxon>Mesorhizobium</taxon>
    </lineage>
</organism>
<gene>
    <name evidence="7" type="ORF">MPL1032_240281</name>
</gene>
<keyword evidence="3 4" id="KW-0786">Thiamine pyrophosphate</keyword>
<evidence type="ECO:0000256" key="1">
    <source>
        <dbReference type="ARBA" id="ARBA00001964"/>
    </source>
</evidence>
<dbReference type="InterPro" id="IPR029061">
    <property type="entry name" value="THDP-binding"/>
</dbReference>
<name>A0A0K2W1F0_MESPL</name>
<dbReference type="GO" id="GO:0009083">
    <property type="term" value="P:branched-chain amino acid catabolic process"/>
    <property type="evidence" value="ECO:0007669"/>
    <property type="project" value="TreeGrafter"/>
</dbReference>
<evidence type="ECO:0000313" key="8">
    <source>
        <dbReference type="Proteomes" id="UP000182888"/>
    </source>
</evidence>
<dbReference type="Pfam" id="PF00676">
    <property type="entry name" value="E1_dh"/>
    <property type="match status" value="1"/>
</dbReference>
<dbReference type="InterPro" id="IPR050771">
    <property type="entry name" value="Alpha-ketoacid_DH_E1_comp"/>
</dbReference>
<dbReference type="PANTHER" id="PTHR43380">
    <property type="entry name" value="2-OXOISOVALERATE DEHYDROGENASE SUBUNIT ALPHA, MITOCHONDRIAL"/>
    <property type="match status" value="1"/>
</dbReference>
<dbReference type="EC" id="1.2.4.4" evidence="4"/>
<dbReference type="AlphaFoldDB" id="A0A0K2W1F0"/>
<dbReference type="Gene3D" id="3.40.50.970">
    <property type="match status" value="1"/>
</dbReference>
<dbReference type="SUPFAM" id="SSF52518">
    <property type="entry name" value="Thiamin diphosphate-binding fold (THDP-binding)"/>
    <property type="match status" value="1"/>
</dbReference>
<dbReference type="PANTHER" id="PTHR43380:SF1">
    <property type="entry name" value="2-OXOISOVALERATE DEHYDROGENASE SUBUNIT ALPHA, MITOCHONDRIAL"/>
    <property type="match status" value="1"/>
</dbReference>
<feature type="compositionally biased region" description="Basic residues" evidence="5">
    <location>
        <begin position="103"/>
        <end position="117"/>
    </location>
</feature>
<keyword evidence="2 4" id="KW-0560">Oxidoreductase</keyword>
<comment type="function">
    <text evidence="4">The branched-chain alpha-keto dehydrogenase complex catalyzes the overall conversion of alpha-keto acids to acyl-CoA and CO(2). It contains multiple copies of three enzymatic components: branched-chain alpha-keto acid decarboxylase (E1), lipoamide acyltransferase (E2) and lipoamide dehydrogenase (E3).</text>
</comment>
<feature type="region of interest" description="Disordered" evidence="5">
    <location>
        <begin position="77"/>
        <end position="123"/>
    </location>
</feature>
<feature type="domain" description="Dehydrogenase E1 component" evidence="6">
    <location>
        <begin position="1"/>
        <end position="76"/>
    </location>
</feature>
<accession>A0A0K2W1F0</accession>
<comment type="similarity">
    <text evidence="4">Belongs to the BCKDHA family.</text>
</comment>
<evidence type="ECO:0000256" key="5">
    <source>
        <dbReference type="SAM" id="MobiDB-lite"/>
    </source>
</evidence>
<reference evidence="8" key="1">
    <citation type="submission" date="2014-08" db="EMBL/GenBank/DDBJ databases">
        <authorList>
            <person name="Edwards T."/>
        </authorList>
    </citation>
    <scope>NUCLEOTIDE SEQUENCE [LARGE SCALE GENOMIC DNA]</scope>
</reference>
<dbReference type="EMBL" id="CCND01000017">
    <property type="protein sequence ID" value="CDX58840.1"/>
    <property type="molecule type" value="Genomic_DNA"/>
</dbReference>
<evidence type="ECO:0000259" key="6">
    <source>
        <dbReference type="Pfam" id="PF00676"/>
    </source>
</evidence>